<organism evidence="3 4">
    <name type="scientific">Aphanomyces stellatus</name>
    <dbReference type="NCBI Taxonomy" id="120398"/>
    <lineage>
        <taxon>Eukaryota</taxon>
        <taxon>Sar</taxon>
        <taxon>Stramenopiles</taxon>
        <taxon>Oomycota</taxon>
        <taxon>Saprolegniomycetes</taxon>
        <taxon>Saprolegniales</taxon>
        <taxon>Verrucalvaceae</taxon>
        <taxon>Aphanomyces</taxon>
    </lineage>
</organism>
<evidence type="ECO:0000313" key="3">
    <source>
        <dbReference type="EMBL" id="VFT94674.1"/>
    </source>
</evidence>
<feature type="region of interest" description="Disordered" evidence="1">
    <location>
        <begin position="127"/>
        <end position="181"/>
    </location>
</feature>
<dbReference type="EMBL" id="VJMH01006351">
    <property type="protein sequence ID" value="KAF0690678.1"/>
    <property type="molecule type" value="Genomic_DNA"/>
</dbReference>
<reference evidence="2" key="2">
    <citation type="submission" date="2019-06" db="EMBL/GenBank/DDBJ databases">
        <title>Genomics analysis of Aphanomyces spp. identifies a new class of oomycete effector associated with host adaptation.</title>
        <authorList>
            <person name="Gaulin E."/>
        </authorList>
    </citation>
    <scope>NUCLEOTIDE SEQUENCE</scope>
    <source>
        <strain evidence="2">CBS 578.67</strain>
    </source>
</reference>
<sequence>MPGLVNSDLLGQTESDGHQSQDESNVDTDIHAKKRWREDDDMILLIQVNNDRPFLAERHTTKAWSQLASTISSADNFSRRYVTGKLAAHRFKLLLKQHAQFQQSSKYQSGTSQEESGKIQLLDELTELVNDNETNKSRKRAADESKKEERLEGARLIRHEAMSRAAPRKSQEITDSDAPSSGKKRMILEAQEMEVAPEREKLEFKKAKFEREMEDREKEREERRLVREMESKRNDAMMAIIQQLLAKSLKCILFINVNSLRARAA</sequence>
<reference evidence="3 4" key="1">
    <citation type="submission" date="2019-03" db="EMBL/GenBank/DDBJ databases">
        <authorList>
            <person name="Gaulin E."/>
            <person name="Dumas B."/>
        </authorList>
    </citation>
    <scope>NUCLEOTIDE SEQUENCE [LARGE SCALE GENOMIC DNA]</scope>
    <source>
        <strain evidence="3">CBS 568.67</strain>
    </source>
</reference>
<dbReference type="EMBL" id="CAADRA010006372">
    <property type="protein sequence ID" value="VFT94674.1"/>
    <property type="molecule type" value="Genomic_DNA"/>
</dbReference>
<name>A0A485LA12_9STRA</name>
<evidence type="ECO:0000313" key="2">
    <source>
        <dbReference type="EMBL" id="KAF0690678.1"/>
    </source>
</evidence>
<accession>A0A485LA12</accession>
<dbReference type="Proteomes" id="UP000332933">
    <property type="component" value="Unassembled WGS sequence"/>
</dbReference>
<gene>
    <name evidence="3" type="primary">Aste57867_17933</name>
    <name evidence="2" type="ORF">As57867_017871</name>
    <name evidence="3" type="ORF">ASTE57867_17933</name>
</gene>
<feature type="region of interest" description="Disordered" evidence="1">
    <location>
        <begin position="1"/>
        <end position="31"/>
    </location>
</feature>
<dbReference type="AlphaFoldDB" id="A0A485LA12"/>
<evidence type="ECO:0000256" key="1">
    <source>
        <dbReference type="SAM" id="MobiDB-lite"/>
    </source>
</evidence>
<proteinExistence type="predicted"/>
<feature type="compositionally biased region" description="Basic and acidic residues" evidence="1">
    <location>
        <begin position="133"/>
        <end position="162"/>
    </location>
</feature>
<dbReference type="OrthoDB" id="79236at2759"/>
<dbReference type="PANTHER" id="PTHR37558:SF1">
    <property type="entry name" value="HTH CENPB-TYPE DOMAIN-CONTAINING PROTEIN"/>
    <property type="match status" value="1"/>
</dbReference>
<protein>
    <submittedName>
        <fullName evidence="3">Aste57867_17933 protein</fullName>
    </submittedName>
</protein>
<dbReference type="PANTHER" id="PTHR37558">
    <property type="entry name" value="HTH CENPB-TYPE DOMAIN-CONTAINING PROTEIN"/>
    <property type="match status" value="1"/>
</dbReference>
<keyword evidence="4" id="KW-1185">Reference proteome</keyword>
<evidence type="ECO:0000313" key="4">
    <source>
        <dbReference type="Proteomes" id="UP000332933"/>
    </source>
</evidence>